<sequence>MPSPPKPWEVNNAGSTAAATSTAVTSPTTAASMTQDSTTAPPVPTRSSAAAASTLNSSTGYGTAGYGTTGYGTTGYGGMGSYGSSYGGLGGYGGMSSYGSYGGMGGYGSSYGRYGGMGGYGSYGGYGGYGSYGGMGGYGGYNRFGYGNRMMGGGPEGEMGLTQRMEMGTRPAFEVIEQIVGAFGGFAQMLDSTFMATHSSFMAIVGMAEQLGYLRNYLGQVFSVLALYRLTRRFINKILGRVEPGKPDQMNFMEFQQFESKMANKPKLSRKPIFIFLFMVIGLPYLMHKLIQLITAKQQEQMKLQGVNPQDPMSLAKIDPAKLEFARATYDFTAESPNELNLKKGDIVAILSKNDPVTNQPSQWWRGRLRDGRMGMFPANYVEIVQKAPPPTPQENDVAATPTPATPAATPVTTTTAS</sequence>
<evidence type="ECO:0000256" key="16">
    <source>
        <dbReference type="SAM" id="Phobius"/>
    </source>
</evidence>
<evidence type="ECO:0000256" key="11">
    <source>
        <dbReference type="ARBA" id="ARBA00029693"/>
    </source>
</evidence>
<feature type="domain" description="SH3" evidence="17">
    <location>
        <begin position="321"/>
        <end position="387"/>
    </location>
</feature>
<keyword evidence="10" id="KW-0576">Peroxisome</keyword>
<dbReference type="PANTHER" id="PTHR19332">
    <property type="entry name" value="PEROXISOMAL MEMBRANE PROTEIN PEX13"/>
    <property type="match status" value="1"/>
</dbReference>
<comment type="similarity">
    <text evidence="2">Belongs to the peroxin-13 family.</text>
</comment>
<protein>
    <recommendedName>
        <fullName evidence="12">Peroxisomal membrane protein PEX13</fullName>
    </recommendedName>
    <alternativeName>
        <fullName evidence="11">Peroxin-13</fullName>
    </alternativeName>
</protein>
<dbReference type="SUPFAM" id="SSF50044">
    <property type="entry name" value="SH3-domain"/>
    <property type="match status" value="1"/>
</dbReference>
<dbReference type="FunFam" id="2.30.30.40:FF:000128">
    <property type="entry name" value="Peroxisomal membrane protein (Pex13)"/>
    <property type="match status" value="1"/>
</dbReference>
<evidence type="ECO:0000256" key="14">
    <source>
        <dbReference type="PROSITE-ProRule" id="PRU00192"/>
    </source>
</evidence>
<name>A0AAD7UZX1_9FUNG</name>
<keyword evidence="3 14" id="KW-0728">SH3 domain</keyword>
<gene>
    <name evidence="18" type="ORF">O0I10_008376</name>
</gene>
<evidence type="ECO:0000259" key="17">
    <source>
        <dbReference type="PROSITE" id="PS50002"/>
    </source>
</evidence>
<proteinExistence type="inferred from homology"/>
<dbReference type="PRINTS" id="PR00452">
    <property type="entry name" value="SH3DOMAIN"/>
</dbReference>
<keyword evidence="5 16" id="KW-0812">Transmembrane</keyword>
<evidence type="ECO:0000256" key="3">
    <source>
        <dbReference type="ARBA" id="ARBA00022443"/>
    </source>
</evidence>
<dbReference type="Gene3D" id="2.30.30.40">
    <property type="entry name" value="SH3 Domains"/>
    <property type="match status" value="1"/>
</dbReference>
<keyword evidence="7 16" id="KW-1133">Transmembrane helix</keyword>
<keyword evidence="6" id="KW-0653">Protein transport</keyword>
<evidence type="ECO:0000256" key="7">
    <source>
        <dbReference type="ARBA" id="ARBA00022989"/>
    </source>
</evidence>
<feature type="transmembrane region" description="Helical" evidence="16">
    <location>
        <begin position="273"/>
        <end position="294"/>
    </location>
</feature>
<keyword evidence="4" id="KW-0813">Transport</keyword>
<dbReference type="AlphaFoldDB" id="A0AAD7UZX1"/>
<dbReference type="Pfam" id="PF00018">
    <property type="entry name" value="SH3_1"/>
    <property type="match status" value="1"/>
</dbReference>
<feature type="region of interest" description="Disordered" evidence="15">
    <location>
        <begin position="1"/>
        <end position="51"/>
    </location>
</feature>
<evidence type="ECO:0000256" key="9">
    <source>
        <dbReference type="ARBA" id="ARBA00023136"/>
    </source>
</evidence>
<evidence type="ECO:0000256" key="8">
    <source>
        <dbReference type="ARBA" id="ARBA00023010"/>
    </source>
</evidence>
<evidence type="ECO:0000256" key="12">
    <source>
        <dbReference type="ARBA" id="ARBA00034535"/>
    </source>
</evidence>
<dbReference type="Pfam" id="PF04088">
    <property type="entry name" value="Peroxin-13_N"/>
    <property type="match status" value="1"/>
</dbReference>
<dbReference type="Proteomes" id="UP001234581">
    <property type="component" value="Unassembled WGS sequence"/>
</dbReference>
<dbReference type="InterPro" id="IPR035463">
    <property type="entry name" value="Pex13"/>
</dbReference>
<evidence type="ECO:0000256" key="13">
    <source>
        <dbReference type="ARBA" id="ARBA00065871"/>
    </source>
</evidence>
<keyword evidence="9 16" id="KW-0472">Membrane</keyword>
<dbReference type="InterPro" id="IPR007223">
    <property type="entry name" value="Peroxin-13_N"/>
</dbReference>
<comment type="caution">
    <text evidence="18">The sequence shown here is derived from an EMBL/GenBank/DDBJ whole genome shotgun (WGS) entry which is preliminary data.</text>
</comment>
<dbReference type="SMART" id="SM00326">
    <property type="entry name" value="SH3"/>
    <property type="match status" value="1"/>
</dbReference>
<dbReference type="GO" id="GO:0005778">
    <property type="term" value="C:peroxisomal membrane"/>
    <property type="evidence" value="ECO:0007669"/>
    <property type="project" value="UniProtKB-SubCell"/>
</dbReference>
<feature type="region of interest" description="Disordered" evidence="15">
    <location>
        <begin position="387"/>
        <end position="418"/>
    </location>
</feature>
<dbReference type="GO" id="GO:1990429">
    <property type="term" value="C:peroxisomal importomer complex"/>
    <property type="evidence" value="ECO:0007669"/>
    <property type="project" value="TreeGrafter"/>
</dbReference>
<dbReference type="PANTHER" id="PTHR19332:SF1">
    <property type="entry name" value="PEROXISOMAL MEMBRANE PROTEIN PEX13"/>
    <property type="match status" value="1"/>
</dbReference>
<evidence type="ECO:0000256" key="5">
    <source>
        <dbReference type="ARBA" id="ARBA00022692"/>
    </source>
</evidence>
<dbReference type="RefSeq" id="XP_058340849.1">
    <property type="nucleotide sequence ID" value="XM_058488379.1"/>
</dbReference>
<comment type="subunit">
    <text evidence="13">Interacts (via SH3 domain) with PEX14 (via SH3-binding motif); forming the PEX13-PEX14 docking complex.</text>
</comment>
<dbReference type="InterPro" id="IPR001452">
    <property type="entry name" value="SH3_domain"/>
</dbReference>
<evidence type="ECO:0000256" key="1">
    <source>
        <dbReference type="ARBA" id="ARBA00004549"/>
    </source>
</evidence>
<accession>A0AAD7UZX1</accession>
<dbReference type="GeneID" id="83215783"/>
<feature type="compositionally biased region" description="Low complexity" evidence="15">
    <location>
        <begin position="13"/>
        <end position="51"/>
    </location>
</feature>
<feature type="compositionally biased region" description="Low complexity" evidence="15">
    <location>
        <begin position="398"/>
        <end position="418"/>
    </location>
</feature>
<reference evidence="18 19" key="1">
    <citation type="submission" date="2023-03" db="EMBL/GenBank/DDBJ databases">
        <title>Genome sequence of Lichtheimia ornata CBS 291.66.</title>
        <authorList>
            <person name="Mohabir J.T."/>
            <person name="Shea T.P."/>
            <person name="Kurbessoian T."/>
            <person name="Berby B."/>
            <person name="Fontaine J."/>
            <person name="Livny J."/>
            <person name="Gnirke A."/>
            <person name="Stajich J.E."/>
            <person name="Cuomo C.A."/>
        </authorList>
    </citation>
    <scope>NUCLEOTIDE SEQUENCE [LARGE SCALE GENOMIC DNA]</scope>
    <source>
        <strain evidence="18">CBS 291.66</strain>
    </source>
</reference>
<dbReference type="CDD" id="cd11771">
    <property type="entry name" value="SH3_Pex13p_fungal"/>
    <property type="match status" value="1"/>
</dbReference>
<keyword evidence="8" id="KW-0811">Translocation</keyword>
<evidence type="ECO:0000256" key="2">
    <source>
        <dbReference type="ARBA" id="ARBA00006033"/>
    </source>
</evidence>
<comment type="subcellular location">
    <subcellularLocation>
        <location evidence="1">Peroxisome membrane</location>
        <topology evidence="1">Single-pass membrane protein</topology>
    </subcellularLocation>
</comment>
<evidence type="ECO:0000256" key="10">
    <source>
        <dbReference type="ARBA" id="ARBA00023140"/>
    </source>
</evidence>
<organism evidence="18 19">
    <name type="scientific">Lichtheimia ornata</name>
    <dbReference type="NCBI Taxonomy" id="688661"/>
    <lineage>
        <taxon>Eukaryota</taxon>
        <taxon>Fungi</taxon>
        <taxon>Fungi incertae sedis</taxon>
        <taxon>Mucoromycota</taxon>
        <taxon>Mucoromycotina</taxon>
        <taxon>Mucoromycetes</taxon>
        <taxon>Mucorales</taxon>
        <taxon>Lichtheimiaceae</taxon>
        <taxon>Lichtheimia</taxon>
    </lineage>
</organism>
<dbReference type="InterPro" id="IPR036028">
    <property type="entry name" value="SH3-like_dom_sf"/>
</dbReference>
<evidence type="ECO:0000313" key="18">
    <source>
        <dbReference type="EMBL" id="KAJ8655936.1"/>
    </source>
</evidence>
<dbReference type="EMBL" id="JARTCD010000044">
    <property type="protein sequence ID" value="KAJ8655936.1"/>
    <property type="molecule type" value="Genomic_DNA"/>
</dbReference>
<evidence type="ECO:0000313" key="19">
    <source>
        <dbReference type="Proteomes" id="UP001234581"/>
    </source>
</evidence>
<evidence type="ECO:0000256" key="6">
    <source>
        <dbReference type="ARBA" id="ARBA00022927"/>
    </source>
</evidence>
<evidence type="ECO:0000256" key="15">
    <source>
        <dbReference type="SAM" id="MobiDB-lite"/>
    </source>
</evidence>
<dbReference type="PROSITE" id="PS50002">
    <property type="entry name" value="SH3"/>
    <property type="match status" value="1"/>
</dbReference>
<keyword evidence="19" id="KW-1185">Reference proteome</keyword>
<evidence type="ECO:0000256" key="4">
    <source>
        <dbReference type="ARBA" id="ARBA00022448"/>
    </source>
</evidence>
<dbReference type="GO" id="GO:0016560">
    <property type="term" value="P:protein import into peroxisome matrix, docking"/>
    <property type="evidence" value="ECO:0007669"/>
    <property type="project" value="InterPro"/>
</dbReference>